<feature type="compositionally biased region" description="Basic residues" evidence="1">
    <location>
        <begin position="1"/>
        <end position="11"/>
    </location>
</feature>
<feature type="region of interest" description="Disordered" evidence="1">
    <location>
        <begin position="140"/>
        <end position="163"/>
    </location>
</feature>
<reference evidence="2" key="1">
    <citation type="journal article" date="2002" name="Nature">
        <title>The genome sequence and structure of rice chromosome 1.</title>
        <authorList>
            <person name="Sasaki T."/>
            <person name="Matsumoto T."/>
            <person name="Yamamoto K."/>
            <person name="Sakata K."/>
            <person name="Baba T."/>
            <person name="Katayose Y."/>
            <person name="Wu J."/>
            <person name="Niimura Y."/>
            <person name="Cheng Z."/>
            <person name="Nagamura Y."/>
            <person name="Antonio B.A."/>
            <person name="Kanamori H."/>
            <person name="Hosokawa S."/>
            <person name="Masukawa M."/>
            <person name="Arikawa K."/>
            <person name="Chiden Y."/>
            <person name="Hayashi M."/>
            <person name="Okamoto M."/>
            <person name="Ando T."/>
            <person name="Aoki H."/>
            <person name="Arita K."/>
            <person name="Hamada M."/>
            <person name="Harada C."/>
            <person name="Hijishita S."/>
            <person name="Honda M."/>
            <person name="Ichikawa Y."/>
            <person name="Idonuma A."/>
            <person name="Iijima M."/>
            <person name="Ikeda M."/>
            <person name="Ikeno M."/>
            <person name="Itoh S."/>
            <person name="Itoh T."/>
            <person name="Itoh Y."/>
            <person name="Itoh Y."/>
            <person name="Iwabuchi A."/>
            <person name="Kamiya K."/>
            <person name="Karasawa W."/>
            <person name="Katagiri S."/>
            <person name="Kikuta A."/>
            <person name="Kobayashi N."/>
            <person name="Kono I."/>
            <person name="Machita K."/>
            <person name="Maehara T."/>
            <person name="Mizuno H."/>
            <person name="Mizubayashi T."/>
            <person name="Mukai Y."/>
            <person name="Nagasaki H."/>
            <person name="Nakashima M."/>
            <person name="Nakama Y."/>
            <person name="Nakamichi Y."/>
            <person name="Nakamura M."/>
            <person name="Namiki N."/>
            <person name="Negishi M."/>
            <person name="Ohta I."/>
            <person name="Ono N."/>
            <person name="Saji S."/>
            <person name="Sakai K."/>
            <person name="Shibata M."/>
            <person name="Shimokawa T."/>
            <person name="Shomura A."/>
            <person name="Song J."/>
            <person name="Takazaki Y."/>
            <person name="Terasawa K."/>
            <person name="Tsuji K."/>
            <person name="Waki K."/>
            <person name="Yamagata H."/>
            <person name="Yamane H."/>
            <person name="Yoshiki S."/>
            <person name="Yoshihara R."/>
            <person name="Yukawa K."/>
            <person name="Zhong H."/>
            <person name="Iwama H."/>
            <person name="Endo T."/>
            <person name="Ito H."/>
            <person name="Hahn J.H."/>
            <person name="Kim H.I."/>
            <person name="Eun M.Y."/>
            <person name="Yano M."/>
            <person name="Jiang J."/>
            <person name="Gojobori T."/>
        </authorList>
    </citation>
    <scope>NUCLEOTIDE SEQUENCE [LARGE SCALE GENOMIC DNA]</scope>
</reference>
<organism evidence="2">
    <name type="scientific">Oryza sativa subsp. japonica</name>
    <name type="common">Rice</name>
    <dbReference type="NCBI Taxonomy" id="39947"/>
    <lineage>
        <taxon>Eukaryota</taxon>
        <taxon>Viridiplantae</taxon>
        <taxon>Streptophyta</taxon>
        <taxon>Embryophyta</taxon>
        <taxon>Tracheophyta</taxon>
        <taxon>Spermatophyta</taxon>
        <taxon>Magnoliopsida</taxon>
        <taxon>Liliopsida</taxon>
        <taxon>Poales</taxon>
        <taxon>Poaceae</taxon>
        <taxon>BOP clade</taxon>
        <taxon>Oryzoideae</taxon>
        <taxon>Oryzeae</taxon>
        <taxon>Oryzinae</taxon>
        <taxon>Oryza</taxon>
        <taxon>Oryza sativa</taxon>
    </lineage>
</organism>
<accession>Q5QM97</accession>
<sequence>MHRNTSKHTHQIHPPQIAEGGGFGALRRTSEKDTVALLLALGLHEAAPQVAAEEPGATRRVLQLDRGRGGALAGTLACSAPALRLPEGRGGGGGGGGGGGPALLAVAAAGRTEGTDGGASGHVGEASAIGRLARAATDGRGRGAGLLKSSGGKGNPLRLPRPNICSLSLQKSSKAYERKARAQRGAARRGEAMSPGREPRGAEEEGTLIIGLTTSGGKRVAAMRSDGEGSCGEPPYAVAFTSTAVHRGQGESGPVGPIICC</sequence>
<dbReference type="Proteomes" id="UP000817658">
    <property type="component" value="Chromosome 1"/>
</dbReference>
<evidence type="ECO:0000256" key="1">
    <source>
        <dbReference type="SAM" id="MobiDB-lite"/>
    </source>
</evidence>
<dbReference type="HOGENOM" id="CLU_2103167_0_0_1"/>
<evidence type="ECO:0000313" key="2">
    <source>
        <dbReference type="EMBL" id="BAD73482.1"/>
    </source>
</evidence>
<gene>
    <name evidence="2" type="primary">B1144G04.44</name>
</gene>
<dbReference type="AlphaFoldDB" id="Q5QM97"/>
<name>Q5QM97_ORYSJ</name>
<feature type="region of interest" description="Disordered" evidence="1">
    <location>
        <begin position="176"/>
        <end position="204"/>
    </location>
</feature>
<feature type="region of interest" description="Disordered" evidence="1">
    <location>
        <begin position="1"/>
        <end position="23"/>
    </location>
</feature>
<dbReference type="EMBL" id="AP003335">
    <property type="protein sequence ID" value="BAD73482.1"/>
    <property type="molecule type" value="Genomic_DNA"/>
</dbReference>
<proteinExistence type="predicted"/>
<protein>
    <submittedName>
        <fullName evidence="2">Uncharacterized protein</fullName>
    </submittedName>
</protein>